<protein>
    <submittedName>
        <fullName evidence="1">Uncharacterized protein</fullName>
    </submittedName>
</protein>
<name>A0A9E7E0T8_9CAUD</name>
<dbReference type="EMBL" id="ON189042">
    <property type="protein sequence ID" value="URA06784.1"/>
    <property type="molecule type" value="Genomic_DNA"/>
</dbReference>
<evidence type="ECO:0000313" key="1">
    <source>
        <dbReference type="EMBL" id="URA06784.1"/>
    </source>
</evidence>
<gene>
    <name evidence="1" type="ORF">Langgrundblatt1_BL10019</name>
</gene>
<keyword evidence="2" id="KW-1185">Reference proteome</keyword>
<dbReference type="Proteomes" id="UP001056479">
    <property type="component" value="Segment"/>
</dbReference>
<accession>A0A9E7E0T8</accession>
<reference evidence="1" key="1">
    <citation type="journal article" date="2022" name="Viruses">
        <title>Isolation of novel Xanthomonas phages for the plant pathogens X. translucens and X. campestris.</title>
        <authorList>
            <person name="Erdrich S.H."/>
            <person name="Sharma V."/>
            <person name="Schurr U."/>
            <person name="Arsova B."/>
            <person name="Frunzke J."/>
        </authorList>
    </citation>
    <scope>NUCLEOTIDE SEQUENCE</scope>
</reference>
<evidence type="ECO:0000313" key="2">
    <source>
        <dbReference type="Proteomes" id="UP001056479"/>
    </source>
</evidence>
<organism evidence="1 2">
    <name type="scientific">Xanthomonas phage Langgrundblatt1</name>
    <dbReference type="NCBI Taxonomy" id="2939128"/>
    <lineage>
        <taxon>Viruses</taxon>
        <taxon>Duplodnaviria</taxon>
        <taxon>Heunggongvirae</taxon>
        <taxon>Uroviricota</taxon>
        <taxon>Caudoviricetes</taxon>
        <taxon>Stanbaylleyvirinae</taxon>
        <taxon>Shirevirus</taxon>
        <taxon>Shirevirus langgrundblatt1</taxon>
    </lineage>
</organism>
<sequence length="48" mass="5535">MMDKQAIDEQQQQYCNNVRDGVWPDYHGTFKSECGGKDPPKFNADLTK</sequence>
<proteinExistence type="predicted"/>